<reference evidence="2 3" key="1">
    <citation type="journal article" date="2013" name="J. Bacteriol.">
        <title>Roles of HynAB and Ech, the only two hydrogenases found in the model sulfate reducer Desulfovibrio gigas.</title>
        <authorList>
            <person name="Morais-Silva F.O."/>
            <person name="Santos C.I."/>
            <person name="Rodrigues R."/>
            <person name="Pereira I.A."/>
            <person name="Rodrigues-Pousada C."/>
        </authorList>
    </citation>
    <scope>NUCLEOTIDE SEQUENCE [LARGE SCALE GENOMIC DNA]</scope>
    <source>
        <strain evidence="3">ATCC 19364 / DSM 1382 / NCIMB 9332 / VKM B-1759</strain>
    </source>
</reference>
<organism evidence="2 3">
    <name type="scientific">Megalodesulfovibrio gigas (strain ATCC 19364 / DSM 1382 / NCIMB 9332 / VKM B-1759)</name>
    <name type="common">Desulfovibrio gigas</name>
    <dbReference type="NCBI Taxonomy" id="1121448"/>
    <lineage>
        <taxon>Bacteria</taxon>
        <taxon>Pseudomonadati</taxon>
        <taxon>Thermodesulfobacteriota</taxon>
        <taxon>Desulfovibrionia</taxon>
        <taxon>Desulfovibrionales</taxon>
        <taxon>Desulfovibrionaceae</taxon>
        <taxon>Megalodesulfovibrio</taxon>
    </lineage>
</organism>
<accession>T2GDC6</accession>
<name>T2GDC6_MEGG1</name>
<evidence type="ECO:0000313" key="2">
    <source>
        <dbReference type="EMBL" id="AGW14318.1"/>
    </source>
</evidence>
<keyword evidence="1" id="KW-0472">Membrane</keyword>
<keyword evidence="1" id="KW-1133">Transmembrane helix</keyword>
<sequence>MTGGRGTLKVLVMLVMQISFATWWGAGRPVQANVWRRLLTTVCQ</sequence>
<protein>
    <submittedName>
        <fullName evidence="2">Uncharacterized protein</fullName>
    </submittedName>
</protein>
<gene>
    <name evidence="2" type="ORF">DGI_2586</name>
</gene>
<dbReference type="EMBL" id="CP006585">
    <property type="protein sequence ID" value="AGW14318.1"/>
    <property type="molecule type" value="Genomic_DNA"/>
</dbReference>
<feature type="transmembrane region" description="Helical" evidence="1">
    <location>
        <begin position="7"/>
        <end position="26"/>
    </location>
</feature>
<keyword evidence="3" id="KW-1185">Reference proteome</keyword>
<evidence type="ECO:0000313" key="3">
    <source>
        <dbReference type="Proteomes" id="UP000016587"/>
    </source>
</evidence>
<dbReference type="KEGG" id="dgg:DGI_2586"/>
<proteinExistence type="predicted"/>
<dbReference type="HOGENOM" id="CLU_3215301_0_0_7"/>
<keyword evidence="1" id="KW-0812">Transmembrane</keyword>
<evidence type="ECO:0000256" key="1">
    <source>
        <dbReference type="SAM" id="Phobius"/>
    </source>
</evidence>
<dbReference type="AlphaFoldDB" id="T2GDC6"/>
<dbReference type="STRING" id="1121448.DGI_2586"/>
<dbReference type="Proteomes" id="UP000016587">
    <property type="component" value="Chromosome"/>
</dbReference>
<reference evidence="3" key="2">
    <citation type="submission" date="2013-07" db="EMBL/GenBank/DDBJ databases">
        <authorList>
            <person name="Morais-Silva F.O."/>
            <person name="Rezende A.M."/>
            <person name="Pimentel C."/>
            <person name="Resende D.M."/>
            <person name="Santos C.I."/>
            <person name="Clemente C."/>
            <person name="de Oliveira L.M."/>
            <person name="da Silva S.M."/>
            <person name="Costa D.A."/>
            <person name="Varela-Raposo A."/>
            <person name="Horacio E.C.A."/>
            <person name="Matos M."/>
            <person name="Flores O."/>
            <person name="Ruiz J.C."/>
            <person name="Rodrigues-Pousada C."/>
        </authorList>
    </citation>
    <scope>NUCLEOTIDE SEQUENCE [LARGE SCALE GENOMIC DNA]</scope>
    <source>
        <strain evidence="3">ATCC 19364 / DSM 1382 / NCIMB 9332 / VKM B-1759</strain>
    </source>
</reference>